<dbReference type="InterPro" id="IPR000504">
    <property type="entry name" value="RRM_dom"/>
</dbReference>
<name>A0AAV5MKX7_9ROSI</name>
<dbReference type="InterPro" id="IPR005828">
    <property type="entry name" value="MFS_sugar_transport-like"/>
</dbReference>
<dbReference type="EMBL" id="BPVZ01000289">
    <property type="protein sequence ID" value="GKV49207.1"/>
    <property type="molecule type" value="Genomic_DNA"/>
</dbReference>
<feature type="domain" description="RRM" evidence="8">
    <location>
        <begin position="88"/>
        <end position="165"/>
    </location>
</feature>
<keyword evidence="2 7" id="KW-0812">Transmembrane</keyword>
<dbReference type="GO" id="GO:0003723">
    <property type="term" value="F:RNA binding"/>
    <property type="evidence" value="ECO:0007669"/>
    <property type="project" value="UniProtKB-UniRule"/>
</dbReference>
<dbReference type="Gene3D" id="3.60.10.10">
    <property type="entry name" value="Endonuclease/exonuclease/phosphatase"/>
    <property type="match status" value="1"/>
</dbReference>
<evidence type="ECO:0000256" key="5">
    <source>
        <dbReference type="PROSITE-ProRule" id="PRU00176"/>
    </source>
</evidence>
<organism evidence="10 11">
    <name type="scientific">Rubroshorea leprosula</name>
    <dbReference type="NCBI Taxonomy" id="152421"/>
    <lineage>
        <taxon>Eukaryota</taxon>
        <taxon>Viridiplantae</taxon>
        <taxon>Streptophyta</taxon>
        <taxon>Embryophyta</taxon>
        <taxon>Tracheophyta</taxon>
        <taxon>Spermatophyta</taxon>
        <taxon>Magnoliopsida</taxon>
        <taxon>eudicotyledons</taxon>
        <taxon>Gunneridae</taxon>
        <taxon>Pentapetalae</taxon>
        <taxon>rosids</taxon>
        <taxon>malvids</taxon>
        <taxon>Malvales</taxon>
        <taxon>Dipterocarpaceae</taxon>
        <taxon>Rubroshorea</taxon>
    </lineage>
</organism>
<feature type="domain" description="Reverse transcriptase" evidence="9">
    <location>
        <begin position="1163"/>
        <end position="1441"/>
    </location>
</feature>
<feature type="compositionally biased region" description="Acidic residues" evidence="6">
    <location>
        <begin position="439"/>
        <end position="478"/>
    </location>
</feature>
<feature type="region of interest" description="Disordered" evidence="6">
    <location>
        <begin position="564"/>
        <end position="613"/>
    </location>
</feature>
<dbReference type="InterPro" id="IPR012677">
    <property type="entry name" value="Nucleotide-bd_a/b_plait_sf"/>
</dbReference>
<comment type="caution">
    <text evidence="10">The sequence shown here is derived from an EMBL/GenBank/DDBJ whole genome shotgun (WGS) entry which is preliminary data.</text>
</comment>
<feature type="region of interest" description="Disordered" evidence="6">
    <location>
        <begin position="436"/>
        <end position="480"/>
    </location>
</feature>
<keyword evidence="5" id="KW-0694">RNA-binding</keyword>
<dbReference type="InterPro" id="IPR035979">
    <property type="entry name" value="RBD_domain_sf"/>
</dbReference>
<dbReference type="InterPro" id="IPR000477">
    <property type="entry name" value="RT_dom"/>
</dbReference>
<feature type="compositionally biased region" description="Basic and acidic residues" evidence="6">
    <location>
        <begin position="737"/>
        <end position="752"/>
    </location>
</feature>
<sequence length="2047" mass="237171">MFRLLWGIRDMAEVDRQMRILFLDQHRMRCQLFFPNGTPVDVDIAGYTLDEDLPVGMGDQRRSVYVQDQQQKQRIGEKFNWGLFKQATPYFFTNFPEEWCYADMWGTFLKYGRVFDIYYPNRKSRNGGRFGFVRFLDVKDKRELERQLDQIWVGDRKLWVNYPRYENSQNQKQGGDLRVNQGAHLRSQNRSYAEVVKGQLEEKKEEKTRPLLQNNHSWAGKNSSRGSHLDGTNGNRKIWKEKGVGENWSGIEFNTNPKDEKWLEGCYVGIAHSIEMVRNLQEKFYMEGYFWCRLRAMGGKLVLLDSDDKEELKDLVELAPEWLAQWFENVKPWTPDMVATERFAWIRCQGVPLNAWKSDFFEKMSWPWGKFICLDDSTSKKRRFDIARFLISTPSMNSISITRQVKVNGSLFNIKFSEEEFTNNFFSLKEDFMPNFQSDSEEPESWSVDSEEEEEIQEALAEEEQPNEEDGETAPEENDVARLNGQIRKIDEQQNEMTAQEGIDSSVQIQNLNEDEASSGPEMMTQMLGKDAEVDVADEVIETQLGQCEQVIPKQQRKPIMVGESPDYEMSSNTGQPNIIAQDPANNPKHGKSNITSRTSQLKSGSSDGEETDLFWKGHEIDEARLQKWMKDGSETKPKKRKKKICLCSTVYRNSAVPGRRRQRTGGRGNTSKMQTEGRSEPVFIASPNDEIADDSIGDSGIQNCNKLLQKQMRNQLAKEIWELAKQLGVTAENEEETMRRIEDMERRDKQSKASSVIQEAGDAEKVLEGDNYIGVFGLWGEDKTPVNIVNVYSSCSLAGKRALWEDLLNLINSRKGNWCVGGDFNAVRSVEERAGSNGVSKEMEEFDRFIHDAGLVDLPLTGRKYTWFNSNGLHMSRIDRFLFSEEWLMNWGDLRQWGLKRTVSDHCPILIKEEKIDWGPKPFKFFDAWLDQPGCVEMIRKVWNTAEIKGWKGYRLKEKLKITKKALKEWSGNSMPEIDKKIDEAELEIAALDSKGENSHLSSEEVNRRRHCFLQLWDNLKIKESMWQQKSRKMWLKEGDANTKFFHRCVKIRWKKNEINSVQIKGKRCVGVTEIREQVAQYFEELFAEEKWQRPKLDGINFKKISEEDNTLLTAPFNEEEIRSAVWDCDSSKSPGPDGFNFKFIKTMWEDLKTDIVGFIQEFHEQGRLVKGSNSSFIVLIPKVENPQRIEEFRPISLIGVMYKIVAKLLANRLRRVLGRVIGEQQMAFIEGRQLMDGVVIANEVIDEAKKKKMKSFLFKVDFEKAFDKVCWDFIDYMLSRMGFNVMWRGWIQECLRSSMISVLINGSPTRQFPVGKGIRQGDPLSPFLFLIVAEGLNGLMSTAVEKELYKGVMIGNGATMVTHLQFADDTIFFGEATEDNIRVIKSIMRIFEMASGLKINFGKSQLMGVEVDSDWKVRMACILYCKEGKLPFKYLGVPVGGNHRRLAMWQPLLTSFRKKLSSWKGKHLSIGGRIMLINSVLSSLPVFLMSIYKIPTGILKSIDKIRRNFLWGGEGEGRKINWVSWERVCKKKEWGGLGVKDMRRFNLALMGKWWGRLASKDEGLWRRVIEGKYSEGRGNWMDWVRDGRGMGSLWWRDVCNLNNRDGENVGWLEEGFRLRIGEGKRVSFWWDDWCGEGCLANFFPRLYLLSTGKDKECYQMGNTQDGSWQWNLTWRRTLFEWEKEESMKLQGIIDNVKITPGCPDKWQWIHSSDGHYSTKLAYLILTKEKSGSMEAKMSKKIWNPMLPTKIAAFNWRVILDRIPTKINLHNRGVIKNMEEAKCSICGEYEDATHLFLNCKLSKWLWKSCSRWWGTTVALKEDCCSTFDQFGNEFKDPHIAEGWDCIWNSVIWTIWMARNRKIFQESEINRDQLLDFIQLRSFAWIKAKKPRCYFSLSDWLINPSACIGKAVTFIVGSLVSWRTLALIGIMPCLLQLLGLAFIPESPRWLAKTGRMEEFEATLQQLRGRHADISQEAEDIKEYTEYLQRISNDGIRNLFQQKYVYSVIVGVGLMVFQQFGGLSAFSFYATMIFESAGKLINYCNILI</sequence>
<dbReference type="PROSITE" id="PS50878">
    <property type="entry name" value="RT_POL"/>
    <property type="match status" value="1"/>
</dbReference>
<dbReference type="InterPro" id="IPR036691">
    <property type="entry name" value="Endo/exonu/phosph_ase_sf"/>
</dbReference>
<proteinExistence type="predicted"/>
<feature type="compositionally biased region" description="Polar residues" evidence="6">
    <location>
        <begin position="211"/>
        <end position="235"/>
    </location>
</feature>
<protein>
    <submittedName>
        <fullName evidence="10">Uncharacterized protein</fullName>
    </submittedName>
</protein>
<keyword evidence="4 7" id="KW-0472">Membrane</keyword>
<dbReference type="CDD" id="cd01650">
    <property type="entry name" value="RT_nLTR_like"/>
    <property type="match status" value="1"/>
</dbReference>
<comment type="subcellular location">
    <subcellularLocation>
        <location evidence="1">Membrane</location>
    </subcellularLocation>
</comment>
<evidence type="ECO:0000256" key="2">
    <source>
        <dbReference type="ARBA" id="ARBA00022692"/>
    </source>
</evidence>
<keyword evidence="11" id="KW-1185">Reference proteome</keyword>
<dbReference type="InterPro" id="IPR043502">
    <property type="entry name" value="DNA/RNA_pol_sf"/>
</dbReference>
<dbReference type="Gene3D" id="1.20.1250.20">
    <property type="entry name" value="MFS general substrate transporter like domains"/>
    <property type="match status" value="1"/>
</dbReference>
<dbReference type="GO" id="GO:0003824">
    <property type="term" value="F:catalytic activity"/>
    <property type="evidence" value="ECO:0007669"/>
    <property type="project" value="InterPro"/>
</dbReference>
<dbReference type="InterPro" id="IPR036259">
    <property type="entry name" value="MFS_trans_sf"/>
</dbReference>
<evidence type="ECO:0000259" key="9">
    <source>
        <dbReference type="PROSITE" id="PS50878"/>
    </source>
</evidence>
<dbReference type="InterPro" id="IPR005135">
    <property type="entry name" value="Endo/exonuclease/phosphatase"/>
</dbReference>
<dbReference type="GO" id="GO:0022857">
    <property type="term" value="F:transmembrane transporter activity"/>
    <property type="evidence" value="ECO:0007669"/>
    <property type="project" value="InterPro"/>
</dbReference>
<dbReference type="Pfam" id="PF13966">
    <property type="entry name" value="zf-RVT"/>
    <property type="match status" value="1"/>
</dbReference>
<evidence type="ECO:0000256" key="1">
    <source>
        <dbReference type="ARBA" id="ARBA00004370"/>
    </source>
</evidence>
<feature type="region of interest" description="Disordered" evidence="6">
    <location>
        <begin position="199"/>
        <end position="236"/>
    </location>
</feature>
<dbReference type="GO" id="GO:0016020">
    <property type="term" value="C:membrane"/>
    <property type="evidence" value="ECO:0007669"/>
    <property type="project" value="UniProtKB-SubCell"/>
</dbReference>
<dbReference type="Pfam" id="PF00078">
    <property type="entry name" value="RVT_1"/>
    <property type="match status" value="1"/>
</dbReference>
<evidence type="ECO:0000256" key="7">
    <source>
        <dbReference type="SAM" id="Phobius"/>
    </source>
</evidence>
<evidence type="ECO:0000256" key="4">
    <source>
        <dbReference type="ARBA" id="ARBA00023136"/>
    </source>
</evidence>
<reference evidence="10 11" key="1">
    <citation type="journal article" date="2021" name="Commun. Biol.">
        <title>The genome of Shorea leprosula (Dipterocarpaceae) highlights the ecological relevance of drought in aseasonal tropical rainforests.</title>
        <authorList>
            <person name="Ng K.K.S."/>
            <person name="Kobayashi M.J."/>
            <person name="Fawcett J.A."/>
            <person name="Hatakeyama M."/>
            <person name="Paape T."/>
            <person name="Ng C.H."/>
            <person name="Ang C.C."/>
            <person name="Tnah L.H."/>
            <person name="Lee C.T."/>
            <person name="Nishiyama T."/>
            <person name="Sese J."/>
            <person name="O'Brien M.J."/>
            <person name="Copetti D."/>
            <person name="Mohd Noor M.I."/>
            <person name="Ong R.C."/>
            <person name="Putra M."/>
            <person name="Sireger I.Z."/>
            <person name="Indrioko S."/>
            <person name="Kosugi Y."/>
            <person name="Izuno A."/>
            <person name="Isagi Y."/>
            <person name="Lee S.L."/>
            <person name="Shimizu K.K."/>
        </authorList>
    </citation>
    <scope>NUCLEOTIDE SEQUENCE [LARGE SCALE GENOMIC DNA]</scope>
    <source>
        <strain evidence="10">214</strain>
    </source>
</reference>
<dbReference type="PANTHER" id="PTHR33116:SF78">
    <property type="entry name" value="OS12G0587133 PROTEIN"/>
    <property type="match status" value="1"/>
</dbReference>
<dbReference type="PROSITE" id="PS50102">
    <property type="entry name" value="RRM"/>
    <property type="match status" value="1"/>
</dbReference>
<dbReference type="SUPFAM" id="SSF56219">
    <property type="entry name" value="DNase I-like"/>
    <property type="match status" value="1"/>
</dbReference>
<feature type="transmembrane region" description="Helical" evidence="7">
    <location>
        <begin position="2003"/>
        <end position="2029"/>
    </location>
</feature>
<dbReference type="InterPro" id="IPR026960">
    <property type="entry name" value="RVT-Znf"/>
</dbReference>
<dbReference type="Pfam" id="PF03372">
    <property type="entry name" value="Exo_endo_phos"/>
    <property type="match status" value="1"/>
</dbReference>
<dbReference type="PANTHER" id="PTHR33116">
    <property type="entry name" value="REVERSE TRANSCRIPTASE ZINC-BINDING DOMAIN-CONTAINING PROTEIN-RELATED-RELATED"/>
    <property type="match status" value="1"/>
</dbReference>
<dbReference type="SUPFAM" id="SSF56672">
    <property type="entry name" value="DNA/RNA polymerases"/>
    <property type="match status" value="1"/>
</dbReference>
<feature type="compositionally biased region" description="Polar residues" evidence="6">
    <location>
        <begin position="570"/>
        <end position="579"/>
    </location>
</feature>
<feature type="region of interest" description="Disordered" evidence="6">
    <location>
        <begin position="737"/>
        <end position="756"/>
    </location>
</feature>
<dbReference type="SUPFAM" id="SSF103473">
    <property type="entry name" value="MFS general substrate transporter"/>
    <property type="match status" value="1"/>
</dbReference>
<feature type="compositionally biased region" description="Polar residues" evidence="6">
    <location>
        <begin position="593"/>
        <end position="607"/>
    </location>
</feature>
<dbReference type="Gene3D" id="3.30.70.330">
    <property type="match status" value="1"/>
</dbReference>
<evidence type="ECO:0000259" key="8">
    <source>
        <dbReference type="PROSITE" id="PS50102"/>
    </source>
</evidence>
<gene>
    <name evidence="10" type="ORF">SLEP1_g55970</name>
</gene>
<feature type="compositionally biased region" description="Basic and acidic residues" evidence="6">
    <location>
        <begin position="199"/>
        <end position="209"/>
    </location>
</feature>
<evidence type="ECO:0000313" key="11">
    <source>
        <dbReference type="Proteomes" id="UP001054252"/>
    </source>
</evidence>
<evidence type="ECO:0000313" key="10">
    <source>
        <dbReference type="EMBL" id="GKV49207.1"/>
    </source>
</evidence>
<dbReference type="Pfam" id="PF00083">
    <property type="entry name" value="Sugar_tr"/>
    <property type="match status" value="1"/>
</dbReference>
<dbReference type="SUPFAM" id="SSF54928">
    <property type="entry name" value="RNA-binding domain, RBD"/>
    <property type="match status" value="1"/>
</dbReference>
<feature type="region of interest" description="Disordered" evidence="6">
    <location>
        <begin position="657"/>
        <end position="677"/>
    </location>
</feature>
<dbReference type="Proteomes" id="UP001054252">
    <property type="component" value="Unassembled WGS sequence"/>
</dbReference>
<accession>A0AAV5MKX7</accession>
<evidence type="ECO:0000256" key="3">
    <source>
        <dbReference type="ARBA" id="ARBA00022989"/>
    </source>
</evidence>
<keyword evidence="3 7" id="KW-1133">Transmembrane helix</keyword>
<evidence type="ECO:0000256" key="6">
    <source>
        <dbReference type="SAM" id="MobiDB-lite"/>
    </source>
</evidence>
<feature type="transmembrane region" description="Helical" evidence="7">
    <location>
        <begin position="1920"/>
        <end position="1943"/>
    </location>
</feature>